<dbReference type="Proteomes" id="UP000765509">
    <property type="component" value="Unassembled WGS sequence"/>
</dbReference>
<evidence type="ECO:0000259" key="1">
    <source>
        <dbReference type="Pfam" id="PF17919"/>
    </source>
</evidence>
<proteinExistence type="predicted"/>
<dbReference type="SUPFAM" id="SSF56672">
    <property type="entry name" value="DNA/RNA polymerases"/>
    <property type="match status" value="1"/>
</dbReference>
<sequence length="86" mass="9629">MTVDRVKDFESLGQALTTTPLLLITDFKLPLSIEIDAPGHGLEAVLNKVQIINDKPVEGPTCFIFRRLKPTEARYAEIQMECLCLV</sequence>
<accession>A0A9Q3BMY2</accession>
<dbReference type="EMBL" id="AVOT02001741">
    <property type="protein sequence ID" value="MBW0467990.1"/>
    <property type="molecule type" value="Genomic_DNA"/>
</dbReference>
<organism evidence="2 3">
    <name type="scientific">Austropuccinia psidii MF-1</name>
    <dbReference type="NCBI Taxonomy" id="1389203"/>
    <lineage>
        <taxon>Eukaryota</taxon>
        <taxon>Fungi</taxon>
        <taxon>Dikarya</taxon>
        <taxon>Basidiomycota</taxon>
        <taxon>Pucciniomycotina</taxon>
        <taxon>Pucciniomycetes</taxon>
        <taxon>Pucciniales</taxon>
        <taxon>Sphaerophragmiaceae</taxon>
        <taxon>Austropuccinia</taxon>
    </lineage>
</organism>
<gene>
    <name evidence="2" type="ORF">O181_007705</name>
</gene>
<dbReference type="InterPro" id="IPR041577">
    <property type="entry name" value="RT_RNaseH_2"/>
</dbReference>
<reference evidence="2" key="1">
    <citation type="submission" date="2021-03" db="EMBL/GenBank/DDBJ databases">
        <title>Draft genome sequence of rust myrtle Austropuccinia psidii MF-1, a brazilian biotype.</title>
        <authorList>
            <person name="Quecine M.C."/>
            <person name="Pachon D.M.R."/>
            <person name="Bonatelli M.L."/>
            <person name="Correr F.H."/>
            <person name="Franceschini L.M."/>
            <person name="Leite T.F."/>
            <person name="Margarido G.R.A."/>
            <person name="Almeida C.A."/>
            <person name="Ferrarezi J.A."/>
            <person name="Labate C.A."/>
        </authorList>
    </citation>
    <scope>NUCLEOTIDE SEQUENCE</scope>
    <source>
        <strain evidence="2">MF-1</strain>
    </source>
</reference>
<evidence type="ECO:0000313" key="3">
    <source>
        <dbReference type="Proteomes" id="UP000765509"/>
    </source>
</evidence>
<name>A0A9Q3BMY2_9BASI</name>
<dbReference type="Pfam" id="PF17919">
    <property type="entry name" value="RT_RNaseH_2"/>
    <property type="match status" value="1"/>
</dbReference>
<comment type="caution">
    <text evidence="2">The sequence shown here is derived from an EMBL/GenBank/DDBJ whole genome shotgun (WGS) entry which is preliminary data.</text>
</comment>
<evidence type="ECO:0000313" key="2">
    <source>
        <dbReference type="EMBL" id="MBW0467990.1"/>
    </source>
</evidence>
<feature type="domain" description="Reverse transcriptase/retrotransposon-derived protein RNase H-like" evidence="1">
    <location>
        <begin position="4"/>
        <end position="86"/>
    </location>
</feature>
<keyword evidence="3" id="KW-1185">Reference proteome</keyword>
<dbReference type="InterPro" id="IPR043502">
    <property type="entry name" value="DNA/RNA_pol_sf"/>
</dbReference>
<dbReference type="AlphaFoldDB" id="A0A9Q3BMY2"/>
<protein>
    <recommendedName>
        <fullName evidence="1">Reverse transcriptase/retrotransposon-derived protein RNase H-like domain-containing protein</fullName>
    </recommendedName>
</protein>